<dbReference type="SUPFAM" id="SSF54826">
    <property type="entry name" value="Enolase N-terminal domain-like"/>
    <property type="match status" value="1"/>
</dbReference>
<reference evidence="5" key="1">
    <citation type="submission" date="2021-04" db="EMBL/GenBank/DDBJ databases">
        <title>Pseudaminobacter soli sp. nov., isolated from paddy soil contaminated by heavy metals.</title>
        <authorList>
            <person name="Zhang K."/>
        </authorList>
    </citation>
    <scope>NUCLEOTIDE SEQUENCE</scope>
    <source>
        <strain evidence="5">19-2017</strain>
    </source>
</reference>
<dbReference type="GO" id="GO:0016836">
    <property type="term" value="F:hydro-lyase activity"/>
    <property type="evidence" value="ECO:0007669"/>
    <property type="project" value="TreeGrafter"/>
</dbReference>
<comment type="caution">
    <text evidence="5">The sequence shown here is derived from an EMBL/GenBank/DDBJ whole genome shotgun (WGS) entry which is preliminary data.</text>
</comment>
<dbReference type="Gene3D" id="3.30.390.10">
    <property type="entry name" value="Enolase-like, N-terminal domain"/>
    <property type="match status" value="1"/>
</dbReference>
<dbReference type="SFLD" id="SFLDS00001">
    <property type="entry name" value="Enolase"/>
    <property type="match status" value="1"/>
</dbReference>
<dbReference type="InterPro" id="IPR013342">
    <property type="entry name" value="Mandelate_racemase_C"/>
</dbReference>
<dbReference type="InterPro" id="IPR036849">
    <property type="entry name" value="Enolase-like_C_sf"/>
</dbReference>
<dbReference type="Pfam" id="PF02746">
    <property type="entry name" value="MR_MLE_N"/>
    <property type="match status" value="1"/>
</dbReference>
<dbReference type="InterPro" id="IPR029065">
    <property type="entry name" value="Enolase_C-like"/>
</dbReference>
<dbReference type="Pfam" id="PF13378">
    <property type="entry name" value="MR_MLE_C"/>
    <property type="match status" value="1"/>
</dbReference>
<dbReference type="Proteomes" id="UP000680348">
    <property type="component" value="Unassembled WGS sequence"/>
</dbReference>
<dbReference type="Gene3D" id="3.20.20.120">
    <property type="entry name" value="Enolase-like C-terminal domain"/>
    <property type="match status" value="1"/>
</dbReference>
<dbReference type="SMART" id="SM00922">
    <property type="entry name" value="MR_MLE"/>
    <property type="match status" value="1"/>
</dbReference>
<evidence type="ECO:0000313" key="6">
    <source>
        <dbReference type="Proteomes" id="UP000680348"/>
    </source>
</evidence>
<feature type="domain" description="Mandelate racemase/muconate lactonizing enzyme C-terminal" evidence="4">
    <location>
        <begin position="148"/>
        <end position="261"/>
    </location>
</feature>
<dbReference type="RefSeq" id="WP_188253140.1">
    <property type="nucleotide sequence ID" value="NZ_JABVCF010000001.1"/>
</dbReference>
<evidence type="ECO:0000313" key="5">
    <source>
        <dbReference type="EMBL" id="MBS3647624.1"/>
    </source>
</evidence>
<comment type="cofactor">
    <cofactor evidence="1">
        <name>Mg(2+)</name>
        <dbReference type="ChEBI" id="CHEBI:18420"/>
    </cofactor>
</comment>
<sequence>MKITGLETFCLEYRMPYPLTYARGEYQSREAVLVKVYTDDPDIVGWGEAAMWGGPFDTTVAVLEKQIQPLIVGHDPRRPEYLWEKVYQETYYHGRKGILLSCLSGIDIALWDIMGKASGQPVWRMLGGFGRPLRSYASSGYYRRDYTVDDFAADVSQARAAGYLGYKMKVGNMASAVHAGVLHETPMRVSFAEDIARVEAAREALGAELDLMCDATTSLDARTAMAYADQFERLGIRWFEEPTQPENITGCAELARRTRVPIAGFETETSKFNFAALMDAGAIQVVQPDVIQVGGITEARKIAAYAQMRHLTFSSKNYSTAVSLAACINLLYALPNADYFECDMDPSPWREEFLRSPLFLSDRGMVEPFDRPGLGLDIDEAALEAWRVKA</sequence>
<dbReference type="InterPro" id="IPR046945">
    <property type="entry name" value="RHMD-like"/>
</dbReference>
<dbReference type="GO" id="GO:0016052">
    <property type="term" value="P:carbohydrate catabolic process"/>
    <property type="evidence" value="ECO:0007669"/>
    <property type="project" value="TreeGrafter"/>
</dbReference>
<keyword evidence="3" id="KW-0460">Magnesium</keyword>
<name>A0A942DVF6_9HYPH</name>
<proteinExistence type="predicted"/>
<accession>A0A942DVF6</accession>
<evidence type="ECO:0000259" key="4">
    <source>
        <dbReference type="SMART" id="SM00922"/>
    </source>
</evidence>
<protein>
    <submittedName>
        <fullName evidence="5">Mandelate racemase/muconate lactonizing enzyme family protein</fullName>
    </submittedName>
</protein>
<keyword evidence="2" id="KW-0479">Metal-binding</keyword>
<evidence type="ECO:0000256" key="1">
    <source>
        <dbReference type="ARBA" id="ARBA00001946"/>
    </source>
</evidence>
<dbReference type="EMBL" id="JAGWCR010000001">
    <property type="protein sequence ID" value="MBS3647624.1"/>
    <property type="molecule type" value="Genomic_DNA"/>
</dbReference>
<dbReference type="GO" id="GO:0000287">
    <property type="term" value="F:magnesium ion binding"/>
    <property type="evidence" value="ECO:0007669"/>
    <property type="project" value="TreeGrafter"/>
</dbReference>
<dbReference type="SUPFAM" id="SSF51604">
    <property type="entry name" value="Enolase C-terminal domain-like"/>
    <property type="match status" value="1"/>
</dbReference>
<evidence type="ECO:0000256" key="2">
    <source>
        <dbReference type="ARBA" id="ARBA00022723"/>
    </source>
</evidence>
<dbReference type="InterPro" id="IPR029017">
    <property type="entry name" value="Enolase-like_N"/>
</dbReference>
<gene>
    <name evidence="5" type="ORF">KEU06_03165</name>
</gene>
<dbReference type="PANTHER" id="PTHR13794">
    <property type="entry name" value="ENOLASE SUPERFAMILY, MANDELATE RACEMASE"/>
    <property type="match status" value="1"/>
</dbReference>
<dbReference type="CDD" id="cd03316">
    <property type="entry name" value="MR_like"/>
    <property type="match status" value="1"/>
</dbReference>
<dbReference type="PANTHER" id="PTHR13794:SF58">
    <property type="entry name" value="MITOCHONDRIAL ENOLASE SUPERFAMILY MEMBER 1"/>
    <property type="match status" value="1"/>
</dbReference>
<evidence type="ECO:0000256" key="3">
    <source>
        <dbReference type="ARBA" id="ARBA00022842"/>
    </source>
</evidence>
<dbReference type="AlphaFoldDB" id="A0A942DVF6"/>
<organism evidence="5 6">
    <name type="scientific">Pseudaminobacter soli</name>
    <name type="common">ex Zhang et al. 2022</name>
    <dbReference type="NCBI Taxonomy" id="2831468"/>
    <lineage>
        <taxon>Bacteria</taxon>
        <taxon>Pseudomonadati</taxon>
        <taxon>Pseudomonadota</taxon>
        <taxon>Alphaproteobacteria</taxon>
        <taxon>Hyphomicrobiales</taxon>
        <taxon>Phyllobacteriaceae</taxon>
        <taxon>Pseudaminobacter</taxon>
    </lineage>
</organism>
<dbReference type="InterPro" id="IPR013341">
    <property type="entry name" value="Mandelate_racemase_N_dom"/>
</dbReference>
<keyword evidence="6" id="KW-1185">Reference proteome</keyword>